<dbReference type="AlphaFoldDB" id="A0AA38FW29"/>
<evidence type="ECO:0000313" key="2">
    <source>
        <dbReference type="Proteomes" id="UP000824469"/>
    </source>
</evidence>
<gene>
    <name evidence="1" type="ORF">KI387_026383</name>
</gene>
<name>A0AA38FW29_TAXCH</name>
<keyword evidence="2" id="KW-1185">Reference proteome</keyword>
<proteinExistence type="predicted"/>
<feature type="non-terminal residue" evidence="1">
    <location>
        <position position="1"/>
    </location>
</feature>
<sequence>CFVSSKVADKLKIRVGYMEHTWTVQYGNNVVHRVNQCLFEAPLELPEFMTRLNLYVAPLGSYDVFI</sequence>
<comment type="caution">
    <text evidence="1">The sequence shown here is derived from an EMBL/GenBank/DDBJ whole genome shotgun (WGS) entry which is preliminary data.</text>
</comment>
<evidence type="ECO:0000313" key="1">
    <source>
        <dbReference type="EMBL" id="KAH9311348.1"/>
    </source>
</evidence>
<accession>A0AA38FW29</accession>
<reference evidence="1 2" key="1">
    <citation type="journal article" date="2021" name="Nat. Plants">
        <title>The Taxus genome provides insights into paclitaxel biosynthesis.</title>
        <authorList>
            <person name="Xiong X."/>
            <person name="Gou J."/>
            <person name="Liao Q."/>
            <person name="Li Y."/>
            <person name="Zhou Q."/>
            <person name="Bi G."/>
            <person name="Li C."/>
            <person name="Du R."/>
            <person name="Wang X."/>
            <person name="Sun T."/>
            <person name="Guo L."/>
            <person name="Liang H."/>
            <person name="Lu P."/>
            <person name="Wu Y."/>
            <person name="Zhang Z."/>
            <person name="Ro D.K."/>
            <person name="Shang Y."/>
            <person name="Huang S."/>
            <person name="Yan J."/>
        </authorList>
    </citation>
    <scope>NUCLEOTIDE SEQUENCE [LARGE SCALE GENOMIC DNA]</scope>
    <source>
        <strain evidence="1">Ta-2019</strain>
    </source>
</reference>
<feature type="non-terminal residue" evidence="1">
    <location>
        <position position="66"/>
    </location>
</feature>
<dbReference type="Proteomes" id="UP000824469">
    <property type="component" value="Unassembled WGS sequence"/>
</dbReference>
<organism evidence="1 2">
    <name type="scientific">Taxus chinensis</name>
    <name type="common">Chinese yew</name>
    <name type="synonym">Taxus wallichiana var. chinensis</name>
    <dbReference type="NCBI Taxonomy" id="29808"/>
    <lineage>
        <taxon>Eukaryota</taxon>
        <taxon>Viridiplantae</taxon>
        <taxon>Streptophyta</taxon>
        <taxon>Embryophyta</taxon>
        <taxon>Tracheophyta</taxon>
        <taxon>Spermatophyta</taxon>
        <taxon>Pinopsida</taxon>
        <taxon>Pinidae</taxon>
        <taxon>Conifers II</taxon>
        <taxon>Cupressales</taxon>
        <taxon>Taxaceae</taxon>
        <taxon>Taxus</taxon>
    </lineage>
</organism>
<protein>
    <submittedName>
        <fullName evidence="1">Uncharacterized protein</fullName>
    </submittedName>
</protein>
<dbReference type="EMBL" id="JAHRHJ020000006">
    <property type="protein sequence ID" value="KAH9311348.1"/>
    <property type="molecule type" value="Genomic_DNA"/>
</dbReference>